<feature type="domain" description="Type I restriction modification DNA specificity" evidence="4">
    <location>
        <begin position="240"/>
        <end position="388"/>
    </location>
</feature>
<dbReference type="AlphaFoldDB" id="A0A3S8ZX40"/>
<dbReference type="CDD" id="cd17521">
    <property type="entry name" value="RMtype1_S_Sau13435ORF2165P_TRD2-CR2_like"/>
    <property type="match status" value="1"/>
</dbReference>
<comment type="similarity">
    <text evidence="1">Belongs to the type-I restriction system S methylase family.</text>
</comment>
<dbReference type="PANTHER" id="PTHR30408">
    <property type="entry name" value="TYPE-1 RESTRICTION ENZYME ECOKI SPECIFICITY PROTEIN"/>
    <property type="match status" value="1"/>
</dbReference>
<dbReference type="GO" id="GO:0003677">
    <property type="term" value="F:DNA binding"/>
    <property type="evidence" value="ECO:0007669"/>
    <property type="project" value="UniProtKB-KW"/>
</dbReference>
<dbReference type="KEGG" id="iod:EJO50_04095"/>
<organism evidence="5 6">
    <name type="scientific">Iodobacter ciconiae</name>
    <dbReference type="NCBI Taxonomy" id="2496266"/>
    <lineage>
        <taxon>Bacteria</taxon>
        <taxon>Pseudomonadati</taxon>
        <taxon>Pseudomonadota</taxon>
        <taxon>Betaproteobacteria</taxon>
        <taxon>Neisseriales</taxon>
        <taxon>Chitinibacteraceae</taxon>
        <taxon>Iodobacter</taxon>
    </lineage>
</organism>
<dbReference type="Pfam" id="PF01420">
    <property type="entry name" value="Methylase_S"/>
    <property type="match status" value="2"/>
</dbReference>
<dbReference type="CDD" id="cd17288">
    <property type="entry name" value="RMtype1_S_LlaAI06ORF1089P_TRD1-CR1_like"/>
    <property type="match status" value="1"/>
</dbReference>
<evidence type="ECO:0000313" key="6">
    <source>
        <dbReference type="Proteomes" id="UP000282438"/>
    </source>
</evidence>
<dbReference type="GO" id="GO:0009307">
    <property type="term" value="P:DNA restriction-modification system"/>
    <property type="evidence" value="ECO:0007669"/>
    <property type="project" value="UniProtKB-KW"/>
</dbReference>
<dbReference type="GO" id="GO:0004519">
    <property type="term" value="F:endonuclease activity"/>
    <property type="evidence" value="ECO:0007669"/>
    <property type="project" value="UniProtKB-KW"/>
</dbReference>
<keyword evidence="2" id="KW-0680">Restriction system</keyword>
<dbReference type="Gene3D" id="1.10.287.1120">
    <property type="entry name" value="Bipartite methylase S protein"/>
    <property type="match status" value="1"/>
</dbReference>
<evidence type="ECO:0000313" key="5">
    <source>
        <dbReference type="EMBL" id="AZN38070.1"/>
    </source>
</evidence>
<sequence>MKDKFNGNPEFSIHNLEFIINTPAIRFKGFSGEWEVISFASISESFDYGLNAAAKEYDGKNKYIRITDIKEDTRVFDHGGVTSPNTDLTAADNYRLKYGDILFARTGASVGKTYIYREQDGLVYFAGFLIRARIKESVNAEFIFQSTLTEKYNKFIRLTSQRSGQPGVNALEYGAYEVFLPQPKEQTQIGNYFQQLDTLIAQHQQKHDKLLNLKKALLEKMFPKQGKKEPEIRFKGFSGEWEDLELCQIVDVRSGRDYKHLSSGDIPVFGTGGYMLSVNQALSYNENAIGIGRKGTIDKPYILKAPFWTVDTLFYAVPYAKNNLDFIYATFQKINWRQKDESTGVPSLSKVSINSISVFTTEETEQTKVGNLFTNIDTLINQHQAQLKKLNNIKQACLEKMFV</sequence>
<dbReference type="REBASE" id="285977">
    <property type="entry name" value="S.Isph11r3II"/>
</dbReference>
<proteinExistence type="inferred from homology"/>
<evidence type="ECO:0000259" key="4">
    <source>
        <dbReference type="Pfam" id="PF01420"/>
    </source>
</evidence>
<keyword evidence="5" id="KW-0540">Nuclease</keyword>
<keyword evidence="3" id="KW-0238">DNA-binding</keyword>
<name>A0A3S8ZX40_9NEIS</name>
<dbReference type="SUPFAM" id="SSF116734">
    <property type="entry name" value="DNA methylase specificity domain"/>
    <property type="match status" value="2"/>
</dbReference>
<dbReference type="PANTHER" id="PTHR30408:SF12">
    <property type="entry name" value="TYPE I RESTRICTION ENZYME MJAVIII SPECIFICITY SUBUNIT"/>
    <property type="match status" value="1"/>
</dbReference>
<dbReference type="Proteomes" id="UP000282438">
    <property type="component" value="Chromosome"/>
</dbReference>
<dbReference type="OrthoDB" id="9798929at2"/>
<keyword evidence="5" id="KW-0255">Endonuclease</keyword>
<gene>
    <name evidence="5" type="ORF">EJO50_04095</name>
</gene>
<reference evidence="5 6" key="1">
    <citation type="submission" date="2018-12" db="EMBL/GenBank/DDBJ databases">
        <title>Complete genome sequence of Iodobacter sp. H11R3.</title>
        <authorList>
            <person name="Bae J.-W."/>
        </authorList>
    </citation>
    <scope>NUCLEOTIDE SEQUENCE [LARGE SCALE GENOMIC DNA]</scope>
    <source>
        <strain evidence="5 6">H11R3</strain>
    </source>
</reference>
<dbReference type="InterPro" id="IPR052021">
    <property type="entry name" value="Type-I_RS_S_subunit"/>
</dbReference>
<keyword evidence="5" id="KW-0378">Hydrolase</keyword>
<feature type="domain" description="Type I restriction modification DNA specificity" evidence="4">
    <location>
        <begin position="51"/>
        <end position="210"/>
    </location>
</feature>
<evidence type="ECO:0000256" key="2">
    <source>
        <dbReference type="ARBA" id="ARBA00022747"/>
    </source>
</evidence>
<accession>A0A3S8ZX40</accession>
<dbReference type="EMBL" id="CP034433">
    <property type="protein sequence ID" value="AZN38070.1"/>
    <property type="molecule type" value="Genomic_DNA"/>
</dbReference>
<dbReference type="Gene3D" id="3.90.220.20">
    <property type="entry name" value="DNA methylase specificity domains"/>
    <property type="match status" value="2"/>
</dbReference>
<keyword evidence="6" id="KW-1185">Reference proteome</keyword>
<evidence type="ECO:0000256" key="3">
    <source>
        <dbReference type="ARBA" id="ARBA00023125"/>
    </source>
</evidence>
<dbReference type="InterPro" id="IPR000055">
    <property type="entry name" value="Restrct_endonuc_typeI_TRD"/>
</dbReference>
<dbReference type="InterPro" id="IPR044946">
    <property type="entry name" value="Restrct_endonuc_typeI_TRD_sf"/>
</dbReference>
<evidence type="ECO:0000256" key="1">
    <source>
        <dbReference type="ARBA" id="ARBA00010923"/>
    </source>
</evidence>
<protein>
    <submittedName>
        <fullName evidence="5">Restriction endonuclease subunit S</fullName>
    </submittedName>
</protein>